<keyword evidence="1" id="KW-0812">Transmembrane</keyword>
<dbReference type="STRING" id="1123071.SAMN02745181_1522"/>
<organism evidence="2 3">
    <name type="scientific">Rubritalea squalenifaciens DSM 18772</name>
    <dbReference type="NCBI Taxonomy" id="1123071"/>
    <lineage>
        <taxon>Bacteria</taxon>
        <taxon>Pseudomonadati</taxon>
        <taxon>Verrucomicrobiota</taxon>
        <taxon>Verrucomicrobiia</taxon>
        <taxon>Verrucomicrobiales</taxon>
        <taxon>Rubritaleaceae</taxon>
        <taxon>Rubritalea</taxon>
    </lineage>
</organism>
<dbReference type="AlphaFoldDB" id="A0A1M6HNH2"/>
<dbReference type="Proteomes" id="UP000184510">
    <property type="component" value="Unassembled WGS sequence"/>
</dbReference>
<feature type="transmembrane region" description="Helical" evidence="1">
    <location>
        <begin position="101"/>
        <end position="117"/>
    </location>
</feature>
<evidence type="ECO:0000313" key="3">
    <source>
        <dbReference type="Proteomes" id="UP000184510"/>
    </source>
</evidence>
<reference evidence="2 3" key="1">
    <citation type="submission" date="2016-11" db="EMBL/GenBank/DDBJ databases">
        <authorList>
            <person name="Jaros S."/>
            <person name="Januszkiewicz K."/>
            <person name="Wedrychowicz H."/>
        </authorList>
    </citation>
    <scope>NUCLEOTIDE SEQUENCE [LARGE SCALE GENOMIC DNA]</scope>
    <source>
        <strain evidence="2 3">DSM 18772</strain>
    </source>
</reference>
<evidence type="ECO:0000256" key="1">
    <source>
        <dbReference type="SAM" id="Phobius"/>
    </source>
</evidence>
<dbReference type="RefSeq" id="WP_143158884.1">
    <property type="nucleotide sequence ID" value="NZ_FQYR01000003.1"/>
</dbReference>
<keyword evidence="3" id="KW-1185">Reference proteome</keyword>
<accession>A0A1M6HNH2</accession>
<dbReference type="OrthoDB" id="9920487at2"/>
<name>A0A1M6HNH2_9BACT</name>
<keyword evidence="1" id="KW-1133">Transmembrane helix</keyword>
<proteinExistence type="predicted"/>
<sequence>MSFPFILKLLPAAQLAFEHREKAYALFKKIKAWRKGEQERKTLEISSEPATVEEEIDRLKKGLAMRDEVIAEQSDLIAKMAKDVSELSTLSEQLRRKCQRMTYFMFLVFAVLLILLLKSCTS</sequence>
<evidence type="ECO:0008006" key="4">
    <source>
        <dbReference type="Google" id="ProtNLM"/>
    </source>
</evidence>
<evidence type="ECO:0000313" key="2">
    <source>
        <dbReference type="EMBL" id="SHJ23708.1"/>
    </source>
</evidence>
<protein>
    <recommendedName>
        <fullName evidence="4">t-SNARE coiled-coil homology domain-containing protein</fullName>
    </recommendedName>
</protein>
<dbReference type="EMBL" id="FQYR01000003">
    <property type="protein sequence ID" value="SHJ23708.1"/>
    <property type="molecule type" value="Genomic_DNA"/>
</dbReference>
<gene>
    <name evidence="2" type="ORF">SAMN02745181_1522</name>
</gene>
<keyword evidence="1" id="KW-0472">Membrane</keyword>
<dbReference type="InParanoid" id="A0A1M6HNH2"/>